<dbReference type="CDD" id="cd18186">
    <property type="entry name" value="BTB_POZ_ZBTB_KLHL-like"/>
    <property type="match status" value="1"/>
</dbReference>
<feature type="region of interest" description="Disordered" evidence="1">
    <location>
        <begin position="113"/>
        <end position="132"/>
    </location>
</feature>
<evidence type="ECO:0000313" key="3">
    <source>
        <dbReference type="EMBL" id="KIJ58944.1"/>
    </source>
</evidence>
<protein>
    <submittedName>
        <fullName evidence="3">Unplaced genomic scaffold scaffold_69, whole genome shotgun sequence</fullName>
    </submittedName>
</protein>
<evidence type="ECO:0000256" key="1">
    <source>
        <dbReference type="SAM" id="MobiDB-lite"/>
    </source>
</evidence>
<dbReference type="InterPro" id="IPR011333">
    <property type="entry name" value="SKP1/BTB/POZ_sf"/>
</dbReference>
<feature type="non-terminal residue" evidence="3">
    <location>
        <position position="548"/>
    </location>
</feature>
<organism evidence="3 4">
    <name type="scientific">Hydnomerulius pinastri MD-312</name>
    <dbReference type="NCBI Taxonomy" id="994086"/>
    <lineage>
        <taxon>Eukaryota</taxon>
        <taxon>Fungi</taxon>
        <taxon>Dikarya</taxon>
        <taxon>Basidiomycota</taxon>
        <taxon>Agaricomycotina</taxon>
        <taxon>Agaricomycetes</taxon>
        <taxon>Agaricomycetidae</taxon>
        <taxon>Boletales</taxon>
        <taxon>Boletales incertae sedis</taxon>
        <taxon>Leucogyrophana</taxon>
    </lineage>
</organism>
<name>A0A0C9V102_9AGAM</name>
<dbReference type="Pfam" id="PF00651">
    <property type="entry name" value="BTB"/>
    <property type="match status" value="1"/>
</dbReference>
<evidence type="ECO:0000313" key="4">
    <source>
        <dbReference type="Proteomes" id="UP000053820"/>
    </source>
</evidence>
<dbReference type="PROSITE" id="PS50097">
    <property type="entry name" value="BTB"/>
    <property type="match status" value="1"/>
</dbReference>
<proteinExistence type="predicted"/>
<gene>
    <name evidence="3" type="ORF">HYDPIDRAFT_162877</name>
</gene>
<feature type="domain" description="BTB" evidence="2">
    <location>
        <begin position="199"/>
        <end position="286"/>
    </location>
</feature>
<dbReference type="Gene3D" id="3.30.710.10">
    <property type="entry name" value="Potassium Channel Kv1.1, Chain A"/>
    <property type="match status" value="1"/>
</dbReference>
<dbReference type="Proteomes" id="UP000053820">
    <property type="component" value="Unassembled WGS sequence"/>
</dbReference>
<reference evidence="3 4" key="1">
    <citation type="submission" date="2014-04" db="EMBL/GenBank/DDBJ databases">
        <title>Evolutionary Origins and Diversification of the Mycorrhizal Mutualists.</title>
        <authorList>
            <consortium name="DOE Joint Genome Institute"/>
            <consortium name="Mycorrhizal Genomics Consortium"/>
            <person name="Kohler A."/>
            <person name="Kuo A."/>
            <person name="Nagy L.G."/>
            <person name="Floudas D."/>
            <person name="Copeland A."/>
            <person name="Barry K.W."/>
            <person name="Cichocki N."/>
            <person name="Veneault-Fourrey C."/>
            <person name="LaButti K."/>
            <person name="Lindquist E.A."/>
            <person name="Lipzen A."/>
            <person name="Lundell T."/>
            <person name="Morin E."/>
            <person name="Murat C."/>
            <person name="Riley R."/>
            <person name="Ohm R."/>
            <person name="Sun H."/>
            <person name="Tunlid A."/>
            <person name="Henrissat B."/>
            <person name="Grigoriev I.V."/>
            <person name="Hibbett D.S."/>
            <person name="Martin F."/>
        </authorList>
    </citation>
    <scope>NUCLEOTIDE SEQUENCE [LARGE SCALE GENOMIC DNA]</scope>
    <source>
        <strain evidence="3 4">MD-312</strain>
    </source>
</reference>
<dbReference type="PANTHER" id="PTHR22427:SF7">
    <property type="entry name" value="GH15728P"/>
    <property type="match status" value="1"/>
</dbReference>
<sequence>MATNSPPPPGIPEAARLSTQTWQNDLLDLFHNAKDRFPDVVWELHPDDDHDRSEDVWGHKAIVYARAPPSFQARYFSFRPAPIASPTPYSSSPSPAPAQSSISLSLTLDYAHNSRSPSPFRSSSPAPSTNGALLRIPQQISPALFSNELEYLYTGKGLGEAFEFLFDTSESSDLLDAEENRIDKLRKDLVFMWRSRLYSDVRISLSGTFSTSNPEHTTAVFATHRFILVSRSPYFRAQLLSWAPKSAIAGAPGEPFTVTLPSPPFTPASLHFTLGYIYTGTLVFSHRTYDLDTGFAILRAATYLSLPQLYDEIQARVVYEMLHGLYHAFLEFDEYERITGAKWGTGGCRCRQCARRIPRVLEFALADDVSNKYLDRGARRALVGLFGEGWCNSEFASLSQKIRDSVVKGVGKRTTPSNVFPLLFAAQHAMKKLDAAIDAWADISREMVLAARKTIDECIIRESEACFEQSDWVDMMEGDGVGFEDGERVGWVMEVFKRGMSERYAGTVYQVRPSFTFVSYIPTGLYLIITDYCIKHPSPTSRYRDRRD</sequence>
<evidence type="ECO:0000259" key="2">
    <source>
        <dbReference type="PROSITE" id="PS50097"/>
    </source>
</evidence>
<dbReference type="SUPFAM" id="SSF54695">
    <property type="entry name" value="POZ domain"/>
    <property type="match status" value="1"/>
</dbReference>
<keyword evidence="4" id="KW-1185">Reference proteome</keyword>
<dbReference type="PANTHER" id="PTHR22427">
    <property type="entry name" value="GH15728P"/>
    <property type="match status" value="1"/>
</dbReference>
<dbReference type="EMBL" id="KN839903">
    <property type="protein sequence ID" value="KIJ58944.1"/>
    <property type="molecule type" value="Genomic_DNA"/>
</dbReference>
<feature type="compositionally biased region" description="Low complexity" evidence="1">
    <location>
        <begin position="114"/>
        <end position="128"/>
    </location>
</feature>
<dbReference type="InterPro" id="IPR000210">
    <property type="entry name" value="BTB/POZ_dom"/>
</dbReference>
<dbReference type="OrthoDB" id="2130750at2759"/>
<dbReference type="AlphaFoldDB" id="A0A0C9V102"/>
<dbReference type="HOGENOM" id="CLU_026508_1_0_1"/>
<accession>A0A0C9V102</accession>
<dbReference type="SMART" id="SM00225">
    <property type="entry name" value="BTB"/>
    <property type="match status" value="1"/>
</dbReference>